<dbReference type="InterPro" id="IPR005106">
    <property type="entry name" value="Asp/hSer_DH_NAD-bd"/>
</dbReference>
<dbReference type="Proteomes" id="UP000823900">
    <property type="component" value="Unassembled WGS sequence"/>
</dbReference>
<sequence>MKRIGLIGYGKIGKALVEEIAGKRNAELVFIQDPAFSGKGDISCPVIKNAEESLYEQADLFIECANADVLTENLEMILTHGDLMPFSVTAFSDRDTEKRTAELCAGYHRHVYIPHGAILGLDGIFDGNKVWDEVEIETVKSPASLGRTDTERKILYDGPTRNVCSLFPKNVNVHAAAAIAGIGFDRTRSKLIVDPDTKTNTHRILLKGQGIEISMDISSFAAGAVTGAYTPYSACGSLNRILGKDYGKLFV</sequence>
<evidence type="ECO:0000313" key="4">
    <source>
        <dbReference type="EMBL" id="HJA71823.1"/>
    </source>
</evidence>
<feature type="domain" description="Aspartate/homoserine dehydrogenase NAD-binding" evidence="3">
    <location>
        <begin position="8"/>
        <end position="114"/>
    </location>
</feature>
<comment type="similarity">
    <text evidence="1">Belongs to the L-aspartate dehydrogenase family.</text>
</comment>
<dbReference type="Gene3D" id="3.30.360.10">
    <property type="entry name" value="Dihydrodipicolinate Reductase, domain 2"/>
    <property type="match status" value="1"/>
</dbReference>
<dbReference type="Gene3D" id="3.40.50.720">
    <property type="entry name" value="NAD(P)-binding Rossmann-like Domain"/>
    <property type="match status" value="1"/>
</dbReference>
<gene>
    <name evidence="4" type="ORF">IAA07_09665</name>
</gene>
<dbReference type="AlphaFoldDB" id="A0A9D2HK76"/>
<dbReference type="InterPro" id="IPR036291">
    <property type="entry name" value="NAD(P)-bd_dom_sf"/>
</dbReference>
<dbReference type="PANTHER" id="PTHR31873:SF6">
    <property type="entry name" value="ASPARTATE DEHYDROGENASE DOMAIN-CONTAINING PROTEIN"/>
    <property type="match status" value="1"/>
</dbReference>
<dbReference type="Pfam" id="PF03447">
    <property type="entry name" value="NAD_binding_3"/>
    <property type="match status" value="1"/>
</dbReference>
<dbReference type="PANTHER" id="PTHR31873">
    <property type="entry name" value="L-ASPARTATE DEHYDROGENASE-RELATED"/>
    <property type="match status" value="1"/>
</dbReference>
<dbReference type="InterPro" id="IPR002811">
    <property type="entry name" value="Asp_DH"/>
</dbReference>
<organism evidence="4 5">
    <name type="scientific">Candidatus Lachnoclostridium stercoravium</name>
    <dbReference type="NCBI Taxonomy" id="2838633"/>
    <lineage>
        <taxon>Bacteria</taxon>
        <taxon>Bacillati</taxon>
        <taxon>Bacillota</taxon>
        <taxon>Clostridia</taxon>
        <taxon>Lachnospirales</taxon>
        <taxon>Lachnospiraceae</taxon>
    </lineage>
</organism>
<accession>A0A9D2HK76</accession>
<dbReference type="SUPFAM" id="SSF51735">
    <property type="entry name" value="NAD(P)-binding Rossmann-fold domains"/>
    <property type="match status" value="1"/>
</dbReference>
<evidence type="ECO:0000259" key="2">
    <source>
        <dbReference type="Pfam" id="PF01958"/>
    </source>
</evidence>
<dbReference type="SUPFAM" id="SSF55347">
    <property type="entry name" value="Glyceraldehyde-3-phosphate dehydrogenase-like, C-terminal domain"/>
    <property type="match status" value="1"/>
</dbReference>
<dbReference type="GO" id="GO:0033735">
    <property type="term" value="F:aspartate dehydrogenase [NAD(P)+] activity"/>
    <property type="evidence" value="ECO:0007669"/>
    <property type="project" value="InterPro"/>
</dbReference>
<evidence type="ECO:0000256" key="1">
    <source>
        <dbReference type="ARBA" id="ARBA00008331"/>
    </source>
</evidence>
<reference evidence="4" key="1">
    <citation type="journal article" date="2021" name="PeerJ">
        <title>Extensive microbial diversity within the chicken gut microbiome revealed by metagenomics and culture.</title>
        <authorList>
            <person name="Gilroy R."/>
            <person name="Ravi A."/>
            <person name="Getino M."/>
            <person name="Pursley I."/>
            <person name="Horton D.L."/>
            <person name="Alikhan N.F."/>
            <person name="Baker D."/>
            <person name="Gharbi K."/>
            <person name="Hall N."/>
            <person name="Watson M."/>
            <person name="Adriaenssens E.M."/>
            <person name="Foster-Nyarko E."/>
            <person name="Jarju S."/>
            <person name="Secka A."/>
            <person name="Antonio M."/>
            <person name="Oren A."/>
            <person name="Chaudhuri R.R."/>
            <person name="La Ragione R."/>
            <person name="Hildebrand F."/>
            <person name="Pallen M.J."/>
        </authorList>
    </citation>
    <scope>NUCLEOTIDE SEQUENCE</scope>
    <source>
        <strain evidence="4">CHK178-16964</strain>
    </source>
</reference>
<evidence type="ECO:0000313" key="5">
    <source>
        <dbReference type="Proteomes" id="UP000823900"/>
    </source>
</evidence>
<name>A0A9D2HK76_9FIRM</name>
<dbReference type="GO" id="GO:0009435">
    <property type="term" value="P:NAD+ biosynthetic process"/>
    <property type="evidence" value="ECO:0007669"/>
    <property type="project" value="InterPro"/>
</dbReference>
<feature type="domain" description="Aspartate dehydrogenase" evidence="2">
    <location>
        <begin position="150"/>
        <end position="234"/>
    </location>
</feature>
<evidence type="ECO:0000259" key="3">
    <source>
        <dbReference type="Pfam" id="PF03447"/>
    </source>
</evidence>
<dbReference type="Pfam" id="PF01958">
    <property type="entry name" value="Asp_DH_C"/>
    <property type="match status" value="1"/>
</dbReference>
<dbReference type="GO" id="GO:0050661">
    <property type="term" value="F:NADP binding"/>
    <property type="evidence" value="ECO:0007669"/>
    <property type="project" value="InterPro"/>
</dbReference>
<dbReference type="EMBL" id="DWZA01000087">
    <property type="protein sequence ID" value="HJA71823.1"/>
    <property type="molecule type" value="Genomic_DNA"/>
</dbReference>
<comment type="caution">
    <text evidence="4">The sequence shown here is derived from an EMBL/GenBank/DDBJ whole genome shotgun (WGS) entry which is preliminary data.</text>
</comment>
<proteinExistence type="inferred from homology"/>
<protein>
    <submittedName>
        <fullName evidence="4">DUF108 domain-containing protein</fullName>
    </submittedName>
</protein>
<reference evidence="4" key="2">
    <citation type="submission" date="2021-04" db="EMBL/GenBank/DDBJ databases">
        <authorList>
            <person name="Gilroy R."/>
        </authorList>
    </citation>
    <scope>NUCLEOTIDE SEQUENCE</scope>
    <source>
        <strain evidence="4">CHK178-16964</strain>
    </source>
</reference>